<dbReference type="STRING" id="1070870.SAMN05444351_0566"/>
<name>A0A1M5DXH2_9ACTN</name>
<sequence length="112" mass="12665">MTTPPGQEQQDLVVPLDLLRRSFDVLLRHVRELAGDEVRLPVDSFWSLFPPQLYDVERPAASQSLGSLDDCLHQLERIAADHPDDLVPYGMVWLADVLRAVGHFAHRDPEAD</sequence>
<gene>
    <name evidence="1" type="ORF">SAMN05444351_0566</name>
</gene>
<evidence type="ECO:0000313" key="1">
    <source>
        <dbReference type="EMBL" id="SHF71616.1"/>
    </source>
</evidence>
<protein>
    <submittedName>
        <fullName evidence="1">Uncharacterized protein</fullName>
    </submittedName>
</protein>
<dbReference type="RefSeq" id="WP_073418495.1">
    <property type="nucleotide sequence ID" value="NZ_FQVX01000001.1"/>
</dbReference>
<reference evidence="1 2" key="1">
    <citation type="submission" date="2016-11" db="EMBL/GenBank/DDBJ databases">
        <authorList>
            <person name="Jaros S."/>
            <person name="Januszkiewicz K."/>
            <person name="Wedrychowicz H."/>
        </authorList>
    </citation>
    <scope>NUCLEOTIDE SEQUENCE [LARGE SCALE GENOMIC DNA]</scope>
    <source>
        <strain evidence="1 2">DSM 45408</strain>
    </source>
</reference>
<keyword evidence="2" id="KW-1185">Reference proteome</keyword>
<proteinExistence type="predicted"/>
<dbReference type="EMBL" id="FQVX01000001">
    <property type="protein sequence ID" value="SHF71616.1"/>
    <property type="molecule type" value="Genomic_DNA"/>
</dbReference>
<dbReference type="AlphaFoldDB" id="A0A1M5DXH2"/>
<dbReference type="Proteomes" id="UP000184471">
    <property type="component" value="Unassembled WGS sequence"/>
</dbReference>
<evidence type="ECO:0000313" key="2">
    <source>
        <dbReference type="Proteomes" id="UP000184471"/>
    </source>
</evidence>
<organism evidence="1 2">
    <name type="scientific">Geodermatophilus nigrescens</name>
    <dbReference type="NCBI Taxonomy" id="1070870"/>
    <lineage>
        <taxon>Bacteria</taxon>
        <taxon>Bacillati</taxon>
        <taxon>Actinomycetota</taxon>
        <taxon>Actinomycetes</taxon>
        <taxon>Geodermatophilales</taxon>
        <taxon>Geodermatophilaceae</taxon>
        <taxon>Geodermatophilus</taxon>
    </lineage>
</organism>
<accession>A0A1M5DXH2</accession>
<dbReference type="OrthoDB" id="5521008at2"/>